<keyword evidence="3" id="KW-1185">Reference proteome</keyword>
<evidence type="ECO:0000313" key="2">
    <source>
        <dbReference type="EMBL" id="MPC54988.1"/>
    </source>
</evidence>
<dbReference type="EMBL" id="VSRR010012799">
    <property type="protein sequence ID" value="MPC54988.1"/>
    <property type="molecule type" value="Genomic_DNA"/>
</dbReference>
<sequence length="94" mass="10068">MEGHTGQGAGAREGRGGTQGSWGGQRSSRGQHITPGRESLQDVEGRDHLDGTKGHARSFEALMSSFGTRRPLFSFVPYVLTVPFQPLILASSTL</sequence>
<organism evidence="2 3">
    <name type="scientific">Portunus trituberculatus</name>
    <name type="common">Swimming crab</name>
    <name type="synonym">Neptunus trituberculatus</name>
    <dbReference type="NCBI Taxonomy" id="210409"/>
    <lineage>
        <taxon>Eukaryota</taxon>
        <taxon>Metazoa</taxon>
        <taxon>Ecdysozoa</taxon>
        <taxon>Arthropoda</taxon>
        <taxon>Crustacea</taxon>
        <taxon>Multicrustacea</taxon>
        <taxon>Malacostraca</taxon>
        <taxon>Eumalacostraca</taxon>
        <taxon>Eucarida</taxon>
        <taxon>Decapoda</taxon>
        <taxon>Pleocyemata</taxon>
        <taxon>Brachyura</taxon>
        <taxon>Eubrachyura</taxon>
        <taxon>Portunoidea</taxon>
        <taxon>Portunidae</taxon>
        <taxon>Portuninae</taxon>
        <taxon>Portunus</taxon>
    </lineage>
</organism>
<comment type="caution">
    <text evidence="2">The sequence shown here is derived from an EMBL/GenBank/DDBJ whole genome shotgun (WGS) entry which is preliminary data.</text>
</comment>
<proteinExistence type="predicted"/>
<name>A0A5B7GCU0_PORTR</name>
<evidence type="ECO:0000256" key="1">
    <source>
        <dbReference type="SAM" id="MobiDB-lite"/>
    </source>
</evidence>
<feature type="compositionally biased region" description="Basic and acidic residues" evidence="1">
    <location>
        <begin position="39"/>
        <end position="52"/>
    </location>
</feature>
<evidence type="ECO:0000313" key="3">
    <source>
        <dbReference type="Proteomes" id="UP000324222"/>
    </source>
</evidence>
<reference evidence="2 3" key="1">
    <citation type="submission" date="2019-05" db="EMBL/GenBank/DDBJ databases">
        <title>Another draft genome of Portunus trituberculatus and its Hox gene families provides insights of decapod evolution.</title>
        <authorList>
            <person name="Jeong J.-H."/>
            <person name="Song I."/>
            <person name="Kim S."/>
            <person name="Choi T."/>
            <person name="Kim D."/>
            <person name="Ryu S."/>
            <person name="Kim W."/>
        </authorList>
    </citation>
    <scope>NUCLEOTIDE SEQUENCE [LARGE SCALE GENOMIC DNA]</scope>
    <source>
        <tissue evidence="2">Muscle</tissue>
    </source>
</reference>
<feature type="region of interest" description="Disordered" evidence="1">
    <location>
        <begin position="1"/>
        <end position="52"/>
    </location>
</feature>
<dbReference type="Proteomes" id="UP000324222">
    <property type="component" value="Unassembled WGS sequence"/>
</dbReference>
<feature type="compositionally biased region" description="Gly residues" evidence="1">
    <location>
        <begin position="1"/>
        <end position="23"/>
    </location>
</feature>
<accession>A0A5B7GCU0</accession>
<protein>
    <submittedName>
        <fullName evidence="2">Uncharacterized protein</fullName>
    </submittedName>
</protein>
<dbReference type="AlphaFoldDB" id="A0A5B7GCU0"/>
<gene>
    <name evidence="2" type="ORF">E2C01_048919</name>
</gene>